<evidence type="ECO:0000313" key="3">
    <source>
        <dbReference type="Proteomes" id="UP000464658"/>
    </source>
</evidence>
<dbReference type="EMBL" id="AP021906">
    <property type="protein sequence ID" value="BBP87077.1"/>
    <property type="molecule type" value="Genomic_DNA"/>
</dbReference>
<dbReference type="PANTHER" id="PTHR45398">
    <property type="match status" value="1"/>
</dbReference>
<evidence type="ECO:0000259" key="1">
    <source>
        <dbReference type="Pfam" id="PF00668"/>
    </source>
</evidence>
<dbReference type="GO" id="GO:0008610">
    <property type="term" value="P:lipid biosynthetic process"/>
    <property type="evidence" value="ECO:0007669"/>
    <property type="project" value="UniProtKB-ARBA"/>
</dbReference>
<reference evidence="2 3" key="1">
    <citation type="submission" date="2019-12" db="EMBL/GenBank/DDBJ databases">
        <title>Full genome sequence of a Bacillus safensis strain isolated from commercially available natto in Indonesia.</title>
        <authorList>
            <person name="Yoshida M."/>
            <person name="Uomi M."/>
            <person name="Waturangi D."/>
            <person name="Ekaputri J.J."/>
            <person name="Setiamarga D.H.E."/>
        </authorList>
    </citation>
    <scope>NUCLEOTIDE SEQUENCE [LARGE SCALE GENOMIC DNA]</scope>
    <source>
        <strain evidence="2 3">IDN1</strain>
    </source>
</reference>
<name>A0A5S9M0E4_BACIA</name>
<dbReference type="GO" id="GO:0003824">
    <property type="term" value="F:catalytic activity"/>
    <property type="evidence" value="ECO:0007669"/>
    <property type="project" value="InterPro"/>
</dbReference>
<dbReference type="PANTHER" id="PTHR45398:SF1">
    <property type="entry name" value="ENZYME, PUTATIVE (JCVI)-RELATED"/>
    <property type="match status" value="1"/>
</dbReference>
<proteinExistence type="predicted"/>
<dbReference type="InterPro" id="IPR023213">
    <property type="entry name" value="CAT-like_dom_sf"/>
</dbReference>
<evidence type="ECO:0000313" key="2">
    <source>
        <dbReference type="EMBL" id="BBP87077.1"/>
    </source>
</evidence>
<gene>
    <name evidence="2" type="ORF">BsIDN1_06950</name>
</gene>
<accession>A0A5S9M0E4</accession>
<dbReference type="SUPFAM" id="SSF52777">
    <property type="entry name" value="CoA-dependent acyltransferases"/>
    <property type="match status" value="1"/>
</dbReference>
<dbReference type="Pfam" id="PF00668">
    <property type="entry name" value="Condensation"/>
    <property type="match status" value="1"/>
</dbReference>
<dbReference type="InterPro" id="IPR001242">
    <property type="entry name" value="Condensation_dom"/>
</dbReference>
<sequence>MVARLAQEGYVIQPRDVFEKQTISQLALAMKRSDAAAFYDQSPVTGDVRLLPIQSWFFEQSMTNQDYWNLSAHMEFKQSIQLKQLTQVLSKIVDHHDMLRAMYTKTADGSWIQTIRAPGITPCVTFFDLTSVSHEEALEQIRMETAACQETLSLERGEK</sequence>
<dbReference type="Proteomes" id="UP000464658">
    <property type="component" value="Chromosome"/>
</dbReference>
<dbReference type="AlphaFoldDB" id="A0A5S9M0E4"/>
<organism evidence="2 3">
    <name type="scientific">Bacillus safensis</name>
    <dbReference type="NCBI Taxonomy" id="561879"/>
    <lineage>
        <taxon>Bacteria</taxon>
        <taxon>Bacillati</taxon>
        <taxon>Bacillota</taxon>
        <taxon>Bacilli</taxon>
        <taxon>Bacillales</taxon>
        <taxon>Bacillaceae</taxon>
        <taxon>Bacillus</taxon>
    </lineage>
</organism>
<dbReference type="Gene3D" id="3.30.559.10">
    <property type="entry name" value="Chloramphenicol acetyltransferase-like domain"/>
    <property type="match status" value="1"/>
</dbReference>
<protein>
    <recommendedName>
        <fullName evidence="1">Condensation domain-containing protein</fullName>
    </recommendedName>
</protein>
<feature type="domain" description="Condensation" evidence="1">
    <location>
        <begin position="46"/>
        <end position="156"/>
    </location>
</feature>